<evidence type="ECO:0000313" key="5">
    <source>
        <dbReference type="EMBL" id="NCU62502.1"/>
    </source>
</evidence>
<dbReference type="InterPro" id="IPR045746">
    <property type="entry name" value="ACT14924-like_Acyltransf_dom"/>
</dbReference>
<organism evidence="5 6">
    <name type="scientific">Candidatus Fonsibacter lacus</name>
    <dbReference type="NCBI Taxonomy" id="2576439"/>
    <lineage>
        <taxon>Bacteria</taxon>
        <taxon>Pseudomonadati</taxon>
        <taxon>Pseudomonadota</taxon>
        <taxon>Alphaproteobacteria</taxon>
        <taxon>Candidatus Pelagibacterales</taxon>
        <taxon>Candidatus Pelagibacterales incertae sedis</taxon>
        <taxon>Candidatus Fonsibacter</taxon>
    </lineage>
</organism>
<comment type="caution">
    <text evidence="5">The sequence shown here is derived from an EMBL/GenBank/DDBJ whole genome shotgun (WGS) entry which is preliminary data.</text>
</comment>
<sequence>MIKKLLHTIIEKLFGFSYLKQLYKRNYSNPELQNNFWKKTLEILKIEHSLKDAERIPKQGPCIIVSNHPFGILDGLIICSEVAKLRRDYRILINEELSAIDHIRDYLFPLRLDMSKDAAKINIKSKNDTIEFINKGGLVIIFPSGEVATSERLFKKAVEKEWKPLIGSIVRKVNCKILPVYCRGQNSFLFQLTGIINYKLRRILFARELINKSNKKFDAECGELLDCQLFHKMNNSEIAESLRSETLKIVNLH</sequence>
<dbReference type="Proteomes" id="UP000713222">
    <property type="component" value="Unassembled WGS sequence"/>
</dbReference>
<protein>
    <recommendedName>
        <fullName evidence="1">Phospholipid/glycerol acyltransferase domain-containing protein</fullName>
    </recommendedName>
</protein>
<dbReference type="SUPFAM" id="SSF69593">
    <property type="entry name" value="Glycerol-3-phosphate (1)-acyltransferase"/>
    <property type="match status" value="1"/>
</dbReference>
<dbReference type="EMBL" id="RGOB01000003">
    <property type="protein sequence ID" value="NCU52747.1"/>
    <property type="molecule type" value="Genomic_DNA"/>
</dbReference>
<dbReference type="Pfam" id="PF19576">
    <property type="entry name" value="Acyltransf_2"/>
    <property type="match status" value="1"/>
</dbReference>
<evidence type="ECO:0000313" key="4">
    <source>
        <dbReference type="EMBL" id="NCU52747.1"/>
    </source>
</evidence>
<dbReference type="SMART" id="SM00563">
    <property type="entry name" value="PlsC"/>
    <property type="match status" value="1"/>
</dbReference>
<evidence type="ECO:0000259" key="1">
    <source>
        <dbReference type="SMART" id="SM00563"/>
    </source>
</evidence>
<evidence type="ECO:0000313" key="3">
    <source>
        <dbReference type="EMBL" id="NCU50857.1"/>
    </source>
</evidence>
<evidence type="ECO:0000313" key="2">
    <source>
        <dbReference type="EMBL" id="NBN87708.1"/>
    </source>
</evidence>
<proteinExistence type="predicted"/>
<reference evidence="5 6" key="1">
    <citation type="submission" date="2018-10" db="EMBL/GenBank/DDBJ databases">
        <title>Iterative Subtractive Binning of Freshwater Chronoseries Metagenomes Recovers Nearly Complete Genomes from over Four Hundred Novel Species.</title>
        <authorList>
            <person name="Rodriguez-R L.M."/>
            <person name="Tsementzi D."/>
            <person name="Luo C."/>
            <person name="Konstantinidis K.T."/>
        </authorList>
    </citation>
    <scope>NUCLEOTIDE SEQUENCE [LARGE SCALE GENOMIC DNA]</scope>
    <source>
        <strain evidence="5">WB7_2B_003</strain>
        <strain evidence="2">WB7_6_001</strain>
        <strain evidence="3">WB8_1A_003</strain>
        <strain evidence="4">WB8_2A_004</strain>
    </source>
</reference>
<dbReference type="EMBL" id="RGGN01000002">
    <property type="protein sequence ID" value="NCU62502.1"/>
    <property type="molecule type" value="Genomic_DNA"/>
</dbReference>
<dbReference type="Proteomes" id="UP000699985">
    <property type="component" value="Unassembled WGS sequence"/>
</dbReference>
<feature type="domain" description="Phospholipid/glycerol acyltransferase" evidence="1">
    <location>
        <begin position="62"/>
        <end position="185"/>
    </location>
</feature>
<dbReference type="EMBL" id="RGET01000009">
    <property type="protein sequence ID" value="NBN87708.1"/>
    <property type="molecule type" value="Genomic_DNA"/>
</dbReference>
<evidence type="ECO:0000313" key="6">
    <source>
        <dbReference type="Proteomes" id="UP000572953"/>
    </source>
</evidence>
<accession>A0A845S7K0</accession>
<dbReference type="Proteomes" id="UP000572953">
    <property type="component" value="Unassembled WGS sequence"/>
</dbReference>
<name>A0A845S7K0_9PROT</name>
<dbReference type="Proteomes" id="UP000747791">
    <property type="component" value="Unassembled WGS sequence"/>
</dbReference>
<dbReference type="GO" id="GO:0016746">
    <property type="term" value="F:acyltransferase activity"/>
    <property type="evidence" value="ECO:0007669"/>
    <property type="project" value="InterPro"/>
</dbReference>
<gene>
    <name evidence="2" type="ORF">EBV32_01260</name>
    <name evidence="5" type="ORF">EBV78_00160</name>
    <name evidence="3" type="ORF">EBX29_03710</name>
    <name evidence="4" type="ORF">EBX74_00315</name>
</gene>
<dbReference type="InterPro" id="IPR002123">
    <property type="entry name" value="Plipid/glycerol_acylTrfase"/>
</dbReference>
<dbReference type="EMBL" id="RGMI01000199">
    <property type="protein sequence ID" value="NCU50857.1"/>
    <property type="molecule type" value="Genomic_DNA"/>
</dbReference>
<dbReference type="AlphaFoldDB" id="A0A845S7K0"/>